<evidence type="ECO:0000313" key="2">
    <source>
        <dbReference type="EMBL" id="TDL29135.1"/>
    </source>
</evidence>
<proteinExistence type="predicted"/>
<dbReference type="Proteomes" id="UP000294933">
    <property type="component" value="Unassembled WGS sequence"/>
</dbReference>
<gene>
    <name evidence="2" type="ORF">BD410DRAFT_5438</name>
</gene>
<organism evidence="2 3">
    <name type="scientific">Rickenella mellea</name>
    <dbReference type="NCBI Taxonomy" id="50990"/>
    <lineage>
        <taxon>Eukaryota</taxon>
        <taxon>Fungi</taxon>
        <taxon>Dikarya</taxon>
        <taxon>Basidiomycota</taxon>
        <taxon>Agaricomycotina</taxon>
        <taxon>Agaricomycetes</taxon>
        <taxon>Hymenochaetales</taxon>
        <taxon>Rickenellaceae</taxon>
        <taxon>Rickenella</taxon>
    </lineage>
</organism>
<protein>
    <submittedName>
        <fullName evidence="2">Uncharacterized protein</fullName>
    </submittedName>
</protein>
<evidence type="ECO:0000256" key="1">
    <source>
        <dbReference type="SAM" id="MobiDB-lite"/>
    </source>
</evidence>
<dbReference type="AlphaFoldDB" id="A0A4R5XF00"/>
<dbReference type="VEuPathDB" id="FungiDB:BD410DRAFT_5438"/>
<sequence>MAIHSKHLKTPTTRRRPLQDNTHLELCSETAPHRMSNFTHPSLFVQPQRRSNMRGPTPVYPSFTLVLFRQSLQPHKKRKRRPVIQSVGGWGMTTVDYRPEPTLPDGLRTESVEYHRKSSAINLVPEPKPDDHSEVGSSITGDHTNLYVILSTSKKF</sequence>
<reference evidence="2 3" key="1">
    <citation type="submission" date="2018-06" db="EMBL/GenBank/DDBJ databases">
        <title>A transcriptomic atlas of mushroom development highlights an independent origin of complex multicellularity.</title>
        <authorList>
            <consortium name="DOE Joint Genome Institute"/>
            <person name="Krizsan K."/>
            <person name="Almasi E."/>
            <person name="Merenyi Z."/>
            <person name="Sahu N."/>
            <person name="Viragh M."/>
            <person name="Koszo T."/>
            <person name="Mondo S."/>
            <person name="Kiss B."/>
            <person name="Balint B."/>
            <person name="Kues U."/>
            <person name="Barry K."/>
            <person name="Hegedus J.C."/>
            <person name="Henrissat B."/>
            <person name="Johnson J."/>
            <person name="Lipzen A."/>
            <person name="Ohm R."/>
            <person name="Nagy I."/>
            <person name="Pangilinan J."/>
            <person name="Yan J."/>
            <person name="Xiong Y."/>
            <person name="Grigoriev I.V."/>
            <person name="Hibbett D.S."/>
            <person name="Nagy L.G."/>
        </authorList>
    </citation>
    <scope>NUCLEOTIDE SEQUENCE [LARGE SCALE GENOMIC DNA]</scope>
    <source>
        <strain evidence="2 3">SZMC22713</strain>
    </source>
</reference>
<feature type="compositionally biased region" description="Basic residues" evidence="1">
    <location>
        <begin position="1"/>
        <end position="16"/>
    </location>
</feature>
<evidence type="ECO:0000313" key="3">
    <source>
        <dbReference type="Proteomes" id="UP000294933"/>
    </source>
</evidence>
<feature type="region of interest" description="Disordered" evidence="1">
    <location>
        <begin position="1"/>
        <end position="22"/>
    </location>
</feature>
<keyword evidence="3" id="KW-1185">Reference proteome</keyword>
<dbReference type="EMBL" id="ML170156">
    <property type="protein sequence ID" value="TDL29135.1"/>
    <property type="molecule type" value="Genomic_DNA"/>
</dbReference>
<accession>A0A4R5XF00</accession>
<name>A0A4R5XF00_9AGAM</name>